<feature type="signal peptide" evidence="10">
    <location>
        <begin position="1"/>
        <end position="24"/>
    </location>
</feature>
<dbReference type="Pfam" id="PF00295">
    <property type="entry name" value="Glyco_hydro_28"/>
    <property type="match status" value="1"/>
</dbReference>
<reference evidence="11" key="1">
    <citation type="submission" date="2019-10" db="EMBL/GenBank/DDBJ databases">
        <authorList>
            <person name="Zhang R."/>
            <person name="Pan Y."/>
            <person name="Wang J."/>
            <person name="Ma R."/>
            <person name="Yu S."/>
        </authorList>
    </citation>
    <scope>NUCLEOTIDE SEQUENCE</scope>
    <source>
        <strain evidence="11">LA-IB0</strain>
        <tissue evidence="11">Leaf</tissue>
    </source>
</reference>
<comment type="subcellular location">
    <subcellularLocation>
        <location evidence="1">Secreted</location>
        <location evidence="1">Cell wall</location>
    </subcellularLocation>
</comment>
<keyword evidence="12" id="KW-1185">Reference proteome</keyword>
<evidence type="ECO:0000256" key="6">
    <source>
        <dbReference type="ARBA" id="ARBA00023295"/>
    </source>
</evidence>
<dbReference type="GO" id="GO:0005975">
    <property type="term" value="P:carbohydrate metabolic process"/>
    <property type="evidence" value="ECO:0007669"/>
    <property type="project" value="InterPro"/>
</dbReference>
<dbReference type="SUPFAM" id="SSF51126">
    <property type="entry name" value="Pectin lyase-like"/>
    <property type="match status" value="1"/>
</dbReference>
<evidence type="ECO:0000313" key="11">
    <source>
        <dbReference type="EMBL" id="KAG8364476.1"/>
    </source>
</evidence>
<evidence type="ECO:0000313" key="12">
    <source>
        <dbReference type="Proteomes" id="UP000826271"/>
    </source>
</evidence>
<dbReference type="AlphaFoldDB" id="A0AAV6W318"/>
<dbReference type="PROSITE" id="PS00502">
    <property type="entry name" value="POLYGALACTURONASE"/>
    <property type="match status" value="1"/>
</dbReference>
<dbReference type="PANTHER" id="PTHR31375">
    <property type="match status" value="1"/>
</dbReference>
<evidence type="ECO:0000256" key="10">
    <source>
        <dbReference type="SAM" id="SignalP"/>
    </source>
</evidence>
<dbReference type="InterPro" id="IPR012334">
    <property type="entry name" value="Pectin_lyas_fold"/>
</dbReference>
<proteinExistence type="inferred from homology"/>
<evidence type="ECO:0008006" key="13">
    <source>
        <dbReference type="Google" id="ProtNLM"/>
    </source>
</evidence>
<evidence type="ECO:0000256" key="2">
    <source>
        <dbReference type="ARBA" id="ARBA00008834"/>
    </source>
</evidence>
<dbReference type="Gene3D" id="2.160.20.10">
    <property type="entry name" value="Single-stranded right-handed beta-helix, Pectin lyase-like"/>
    <property type="match status" value="1"/>
</dbReference>
<dbReference type="FunFam" id="2.160.20.10:FF:000004">
    <property type="entry name" value="Pectin lyase-like superfamily protein"/>
    <property type="match status" value="1"/>
</dbReference>
<evidence type="ECO:0000256" key="9">
    <source>
        <dbReference type="RuleBase" id="RU361169"/>
    </source>
</evidence>
<evidence type="ECO:0000256" key="7">
    <source>
        <dbReference type="ARBA" id="ARBA00023316"/>
    </source>
</evidence>
<keyword evidence="3" id="KW-0134">Cell wall</keyword>
<dbReference type="InterPro" id="IPR011050">
    <property type="entry name" value="Pectin_lyase_fold/virulence"/>
</dbReference>
<keyword evidence="4" id="KW-0964">Secreted</keyword>
<name>A0AAV6W318_9LAMI</name>
<accession>A0AAV6W318</accession>
<gene>
    <name evidence="11" type="ORF">BUALT_Bualt18G0001300</name>
</gene>
<feature type="active site" evidence="8">
    <location>
        <position position="239"/>
    </location>
</feature>
<dbReference type="EMBL" id="WHWC01000018">
    <property type="protein sequence ID" value="KAG8364476.1"/>
    <property type="molecule type" value="Genomic_DNA"/>
</dbReference>
<evidence type="ECO:0000256" key="1">
    <source>
        <dbReference type="ARBA" id="ARBA00004191"/>
    </source>
</evidence>
<dbReference type="GO" id="GO:0004650">
    <property type="term" value="F:polygalacturonase activity"/>
    <property type="evidence" value="ECO:0007669"/>
    <property type="project" value="InterPro"/>
</dbReference>
<dbReference type="GO" id="GO:0071555">
    <property type="term" value="P:cell wall organization"/>
    <property type="evidence" value="ECO:0007669"/>
    <property type="project" value="UniProtKB-KW"/>
</dbReference>
<protein>
    <recommendedName>
        <fullName evidence="13">Exopolygalacturonase</fullName>
    </recommendedName>
</protein>
<sequence>MDTKIVAIILFIVFLSILNFNVHGQTNNFIVNDFGAVADGKTDNSKAFVNAWKRACETDGGIVSVPLGTYFVREADFEGPCIGQTLFHIDGTLLASNDPMLDEDYWITFYKVDRLTVSGNGTFDGNGANSWANCGGIAKCNLPPTTLKINYVNNSYIQGLHFVNSKMFHLHIHESDNVNVNYVHILAPEDSPNTDGIHIGNSNDIKIFNAHIATGDDCISMGDGSTNINISSVWCGPGHGISIGSLGKYKVEEDVSGITVRNCTFNNTDNGLRIKTWAPSASSPVVSDVAFVDIDLINVRNPIIIDQYYCPSGSCGNEGESSVEIKRVKFVDVKGSSATETAVDVQCSKSKPCQDIEFIDLDIGYNGQPTNASCSNADDLFRGSDQVPSRCS</sequence>
<dbReference type="InterPro" id="IPR006626">
    <property type="entry name" value="PbH1"/>
</dbReference>
<dbReference type="InterPro" id="IPR000743">
    <property type="entry name" value="Glyco_hydro_28"/>
</dbReference>
<dbReference type="SMART" id="SM00710">
    <property type="entry name" value="PbH1"/>
    <property type="match status" value="4"/>
</dbReference>
<comment type="similarity">
    <text evidence="2 9">Belongs to the glycosyl hydrolase 28 family.</text>
</comment>
<evidence type="ECO:0000256" key="3">
    <source>
        <dbReference type="ARBA" id="ARBA00022512"/>
    </source>
</evidence>
<keyword evidence="7" id="KW-0961">Cell wall biogenesis/degradation</keyword>
<feature type="chain" id="PRO_5043809483" description="Exopolygalacturonase" evidence="10">
    <location>
        <begin position="25"/>
        <end position="392"/>
    </location>
</feature>
<keyword evidence="6 9" id="KW-0326">Glycosidase</keyword>
<comment type="caution">
    <text evidence="11">The sequence shown here is derived from an EMBL/GenBank/DDBJ whole genome shotgun (WGS) entry which is preliminary data.</text>
</comment>
<keyword evidence="10" id="KW-0732">Signal</keyword>
<evidence type="ECO:0000256" key="8">
    <source>
        <dbReference type="PROSITE-ProRule" id="PRU10052"/>
    </source>
</evidence>
<evidence type="ECO:0000256" key="4">
    <source>
        <dbReference type="ARBA" id="ARBA00022525"/>
    </source>
</evidence>
<evidence type="ECO:0000256" key="5">
    <source>
        <dbReference type="ARBA" id="ARBA00022801"/>
    </source>
</evidence>
<organism evidence="11 12">
    <name type="scientific">Buddleja alternifolia</name>
    <dbReference type="NCBI Taxonomy" id="168488"/>
    <lineage>
        <taxon>Eukaryota</taxon>
        <taxon>Viridiplantae</taxon>
        <taxon>Streptophyta</taxon>
        <taxon>Embryophyta</taxon>
        <taxon>Tracheophyta</taxon>
        <taxon>Spermatophyta</taxon>
        <taxon>Magnoliopsida</taxon>
        <taxon>eudicotyledons</taxon>
        <taxon>Gunneridae</taxon>
        <taxon>Pentapetalae</taxon>
        <taxon>asterids</taxon>
        <taxon>lamiids</taxon>
        <taxon>Lamiales</taxon>
        <taxon>Scrophulariaceae</taxon>
        <taxon>Buddlejeae</taxon>
        <taxon>Buddleja</taxon>
    </lineage>
</organism>
<keyword evidence="5 9" id="KW-0378">Hydrolase</keyword>
<dbReference type="Proteomes" id="UP000826271">
    <property type="component" value="Unassembled WGS sequence"/>
</dbReference>